<feature type="compositionally biased region" description="Acidic residues" evidence="1">
    <location>
        <begin position="82"/>
        <end position="91"/>
    </location>
</feature>
<name>A0A640TA54_STRNI</name>
<proteinExistence type="predicted"/>
<dbReference type="EMBL" id="BLIP01000001">
    <property type="protein sequence ID" value="GFE20617.1"/>
    <property type="molecule type" value="Genomic_DNA"/>
</dbReference>
<feature type="region of interest" description="Disordered" evidence="1">
    <location>
        <begin position="62"/>
        <end position="91"/>
    </location>
</feature>
<dbReference type="AlphaFoldDB" id="A0A640TA54"/>
<gene>
    <name evidence="2" type="ORF">Sliba_10700</name>
</gene>
<organism evidence="2 3">
    <name type="scientific">Streptomyces nigrescens</name>
    <dbReference type="NCBI Taxonomy" id="1920"/>
    <lineage>
        <taxon>Bacteria</taxon>
        <taxon>Bacillati</taxon>
        <taxon>Actinomycetota</taxon>
        <taxon>Actinomycetes</taxon>
        <taxon>Kitasatosporales</taxon>
        <taxon>Streptomycetaceae</taxon>
        <taxon>Streptomyces</taxon>
    </lineage>
</organism>
<reference evidence="2 3" key="1">
    <citation type="submission" date="2019-12" db="EMBL/GenBank/DDBJ databases">
        <title>Whole genome shotgun sequence of Streptomyces libani subsp. libani NBRC 13452.</title>
        <authorList>
            <person name="Ichikawa N."/>
            <person name="Kimura A."/>
            <person name="Kitahashi Y."/>
            <person name="Komaki H."/>
            <person name="Tamura T."/>
        </authorList>
    </citation>
    <scope>NUCLEOTIDE SEQUENCE [LARGE SCALE GENOMIC DNA]</scope>
    <source>
        <strain evidence="2 3">NBRC 13452</strain>
    </source>
</reference>
<protein>
    <submittedName>
        <fullName evidence="2">Uncharacterized protein</fullName>
    </submittedName>
</protein>
<sequence>MTKADGCEDVQACRTALCVVPKPAGGPASHWRHRAEGHEVRDEDIARLSPLKHRDRNVLRRYSFTASTPSGGALRPLRDPDTVELDEDDEG</sequence>
<dbReference type="Proteomes" id="UP000429552">
    <property type="component" value="Unassembled WGS sequence"/>
</dbReference>
<comment type="caution">
    <text evidence="2">The sequence shown here is derived from an EMBL/GenBank/DDBJ whole genome shotgun (WGS) entry which is preliminary data.</text>
</comment>
<accession>A0A640TA54</accession>
<evidence type="ECO:0000256" key="1">
    <source>
        <dbReference type="SAM" id="MobiDB-lite"/>
    </source>
</evidence>
<evidence type="ECO:0000313" key="3">
    <source>
        <dbReference type="Proteomes" id="UP000429552"/>
    </source>
</evidence>
<evidence type="ECO:0000313" key="2">
    <source>
        <dbReference type="EMBL" id="GFE20617.1"/>
    </source>
</evidence>